<accession>A0AAF5PU94</accession>
<reference evidence="2" key="2">
    <citation type="journal article" date="2016" name="Mol. Ecol.">
        <title>Population genomics of the filarial nematode parasite Wuchereria bancrofti from mosquitoes.</title>
        <authorList>
            <person name="Small S.T."/>
            <person name="Reimer L.J."/>
            <person name="Tisch D.J."/>
            <person name="King C.L."/>
            <person name="Christensen B.M."/>
            <person name="Siba P.M."/>
            <person name="Kazura J.W."/>
            <person name="Serre D."/>
            <person name="Zimmerman P.A."/>
        </authorList>
    </citation>
    <scope>NUCLEOTIDE SEQUENCE</scope>
    <source>
        <strain evidence="2">pt0022</strain>
    </source>
</reference>
<dbReference type="AlphaFoldDB" id="A0AAF5PU94"/>
<feature type="compositionally biased region" description="Polar residues" evidence="1">
    <location>
        <begin position="68"/>
        <end position="77"/>
    </location>
</feature>
<dbReference type="WBParaSite" id="mrna-Wban_05906">
    <property type="protein sequence ID" value="mrna-Wban_05906"/>
    <property type="gene ID" value="Wban_05906"/>
</dbReference>
<organism evidence="2 3">
    <name type="scientific">Wuchereria bancrofti</name>
    <dbReference type="NCBI Taxonomy" id="6293"/>
    <lineage>
        <taxon>Eukaryota</taxon>
        <taxon>Metazoa</taxon>
        <taxon>Ecdysozoa</taxon>
        <taxon>Nematoda</taxon>
        <taxon>Chromadorea</taxon>
        <taxon>Rhabditida</taxon>
        <taxon>Spirurina</taxon>
        <taxon>Spiruromorpha</taxon>
        <taxon>Filarioidea</taxon>
        <taxon>Onchocercidae</taxon>
        <taxon>Wuchereria</taxon>
    </lineage>
</organism>
<name>A0AAF5PU94_WUCBA</name>
<sequence>MQDGNINDILSIRGNGKKVKKKEESGIAVCFDAAVLLPLPLLSVARITNDDDGVIRNSRGRLVRGNIEPSTVENSQRGLRDNGVELRGYNRP</sequence>
<reference evidence="3" key="3">
    <citation type="submission" date="2024-02" db="UniProtKB">
        <authorList>
            <consortium name="WormBaseParasite"/>
        </authorList>
    </citation>
    <scope>IDENTIFICATION</scope>
    <source>
        <strain evidence="3">pt0022</strain>
    </source>
</reference>
<evidence type="ECO:0000313" key="3">
    <source>
        <dbReference type="WBParaSite" id="mrna-Wban_05906"/>
    </source>
</evidence>
<dbReference type="Proteomes" id="UP000093561">
    <property type="component" value="Unassembled WGS sequence"/>
</dbReference>
<protein>
    <submittedName>
        <fullName evidence="3">Uncharacterized protein</fullName>
    </submittedName>
</protein>
<reference evidence="2" key="1">
    <citation type="submission" date="2015-03" db="EMBL/GenBank/DDBJ databases">
        <title>Wuchereria bancrofti Genome Sequencing Papua New Guinea Strain.</title>
        <authorList>
            <person name="Small S.T."/>
            <person name="Serre D."/>
            <person name="Zimmerman P.A."/>
        </authorList>
    </citation>
    <scope>NUCLEOTIDE SEQUENCE [LARGE SCALE GENOMIC DNA]</scope>
    <source>
        <strain evidence="2">pt0022</strain>
    </source>
</reference>
<evidence type="ECO:0000256" key="1">
    <source>
        <dbReference type="SAM" id="MobiDB-lite"/>
    </source>
</evidence>
<proteinExistence type="predicted"/>
<evidence type="ECO:0000313" key="2">
    <source>
        <dbReference type="Proteomes" id="UP000093561"/>
    </source>
</evidence>
<feature type="region of interest" description="Disordered" evidence="1">
    <location>
        <begin position="68"/>
        <end position="92"/>
    </location>
</feature>